<evidence type="ECO:0000313" key="4">
    <source>
        <dbReference type="Proteomes" id="UP001140074"/>
    </source>
</evidence>
<feature type="domain" description="Protein kinase" evidence="2">
    <location>
        <begin position="361"/>
        <end position="649"/>
    </location>
</feature>
<feature type="region of interest" description="Disordered" evidence="1">
    <location>
        <begin position="853"/>
        <end position="911"/>
    </location>
</feature>
<protein>
    <recommendedName>
        <fullName evidence="2">Protein kinase domain-containing protein</fullName>
    </recommendedName>
</protein>
<reference evidence="3" key="1">
    <citation type="submission" date="2022-07" db="EMBL/GenBank/DDBJ databases">
        <title>Phylogenomic reconstructions and comparative analyses of Kickxellomycotina fungi.</title>
        <authorList>
            <person name="Reynolds N.K."/>
            <person name="Stajich J.E."/>
            <person name="Barry K."/>
            <person name="Grigoriev I.V."/>
            <person name="Crous P."/>
            <person name="Smith M.E."/>
        </authorList>
    </citation>
    <scope>NUCLEOTIDE SEQUENCE</scope>
    <source>
        <strain evidence="3">RSA 476</strain>
    </source>
</reference>
<dbReference type="Gene3D" id="1.10.510.10">
    <property type="entry name" value="Transferase(Phosphotransferase) domain 1"/>
    <property type="match status" value="1"/>
</dbReference>
<dbReference type="PANTHER" id="PTHR11909">
    <property type="entry name" value="CASEIN KINASE-RELATED"/>
    <property type="match status" value="1"/>
</dbReference>
<dbReference type="EMBL" id="JANBUY010000390">
    <property type="protein sequence ID" value="KAJ2859443.1"/>
    <property type="molecule type" value="Genomic_DNA"/>
</dbReference>
<dbReference type="SUPFAM" id="SSF56112">
    <property type="entry name" value="Protein kinase-like (PK-like)"/>
    <property type="match status" value="1"/>
</dbReference>
<feature type="compositionally biased region" description="Low complexity" evidence="1">
    <location>
        <begin position="20"/>
        <end position="32"/>
    </location>
</feature>
<dbReference type="Proteomes" id="UP001140074">
    <property type="component" value="Unassembled WGS sequence"/>
</dbReference>
<feature type="region of interest" description="Disordered" evidence="1">
    <location>
        <begin position="1"/>
        <end position="49"/>
    </location>
</feature>
<sequence>MSKSVSTRDASSTCSNIGQGATSQYSSTHSSVSGGGVEATPQKAPGAGEYHELPPELCLRREKLALALVDLGMPLNFEPLMERLGLKGALDDFEKKVGTAFTRSAPRVPAVRPLKQGDGLLEADYVRCFLVMLKGQEPALEETGLAKQDYEIPYVIMDKQSTPVYKSLLKPEIVFAFDASDAPTFEDLFMVLEAKKESGKNTYRNHIGQLADYALALRECQPTRKFVPVLFLHGCRLDILVFSHRGYFRAPLGPVLYANERDQNNSFRHKTIGKSLCCLWFLLTLPAHQFGFLFDSQGVPSRLRFSTSGSLATVADAGTAVDGGVVEVGDFINRTAHITGRCTSLYEATYKGERAILKLSYTRTNRLPEGAVYEVLRNYKRPQADSGEHIDSGGHVDIGNLTDSGEVIDIGNQTDISEQGVPNVPEIFLSGNLVEEFDSFRLEFLVMEHCGTPIVEHIRGMRESKDDNVRSQAAAQAELYVKQVTSTLTMALAAGVLHRDISPGNIAIKDDGAFVIDWGYAKLLREPYDKQFAMEIAERWSFNWNVVLAMEIAKDPFTGTPMYMSTRLLLKAETRGIYDELESLLYVILDAFSDRKRTPNCKKKSAKPTVQPPGFTFYSSEVTALTRLSCMQSSKCFLGKFGVVADSTVAPIKTLDDMRRFLFFSGDVHIGGEILEEKDFPRLFDHTAALGFMGEETEGRLSPLVGGDISGIGGGVGGQVGGQVLQSPLPRSKDSNGCPTQIESYSSTSAPAVSQPAASRQTALRLTALRSTGPAPQLTLPSMEQGESDPVGGSFGSVAGGSRAPSASAAHVTPSPSMRVAHPNISANMPLVPSPLSNKLPTAAFELADMPVLRPRTMHDSSAKENEAPRGNMTMYQANPSRGENKRDADAQAQDAPQNPPKRRRGQAQNQ</sequence>
<dbReference type="PROSITE" id="PS50011">
    <property type="entry name" value="PROTEIN_KINASE_DOM"/>
    <property type="match status" value="1"/>
</dbReference>
<feature type="compositionally biased region" description="Basic residues" evidence="1">
    <location>
        <begin position="901"/>
        <end position="911"/>
    </location>
</feature>
<evidence type="ECO:0000313" key="3">
    <source>
        <dbReference type="EMBL" id="KAJ2859443.1"/>
    </source>
</evidence>
<feature type="compositionally biased region" description="Basic and acidic residues" evidence="1">
    <location>
        <begin position="857"/>
        <end position="868"/>
    </location>
</feature>
<dbReference type="AlphaFoldDB" id="A0A9W8M381"/>
<keyword evidence="4" id="KW-1185">Reference proteome</keyword>
<feature type="region of interest" description="Disordered" evidence="1">
    <location>
        <begin position="720"/>
        <end position="820"/>
    </location>
</feature>
<dbReference type="InterPro" id="IPR011009">
    <property type="entry name" value="Kinase-like_dom_sf"/>
</dbReference>
<dbReference type="InterPro" id="IPR000719">
    <property type="entry name" value="Prot_kinase_dom"/>
</dbReference>
<gene>
    <name evidence="3" type="ORF">GGH94_006103</name>
</gene>
<name>A0A9W8M381_9FUNG</name>
<feature type="compositionally biased region" description="Polar residues" evidence="1">
    <location>
        <begin position="1"/>
        <end position="19"/>
    </location>
</feature>
<feature type="compositionally biased region" description="Polar residues" evidence="1">
    <location>
        <begin position="735"/>
        <end position="764"/>
    </location>
</feature>
<dbReference type="Pfam" id="PF17667">
    <property type="entry name" value="Pkinase_fungal"/>
    <property type="match status" value="1"/>
</dbReference>
<evidence type="ECO:0000256" key="1">
    <source>
        <dbReference type="SAM" id="MobiDB-lite"/>
    </source>
</evidence>
<comment type="caution">
    <text evidence="3">The sequence shown here is derived from an EMBL/GenBank/DDBJ whole genome shotgun (WGS) entry which is preliminary data.</text>
</comment>
<dbReference type="GO" id="GO:0005524">
    <property type="term" value="F:ATP binding"/>
    <property type="evidence" value="ECO:0007669"/>
    <property type="project" value="InterPro"/>
</dbReference>
<dbReference type="InterPro" id="IPR050235">
    <property type="entry name" value="CK1_Ser-Thr_kinase"/>
</dbReference>
<accession>A0A9W8M381</accession>
<evidence type="ECO:0000259" key="2">
    <source>
        <dbReference type="PROSITE" id="PS50011"/>
    </source>
</evidence>
<proteinExistence type="predicted"/>
<dbReference type="InterPro" id="IPR040976">
    <property type="entry name" value="Pkinase_fungal"/>
</dbReference>
<feature type="compositionally biased region" description="Low complexity" evidence="1">
    <location>
        <begin position="800"/>
        <end position="810"/>
    </location>
</feature>
<dbReference type="GO" id="GO:0004672">
    <property type="term" value="F:protein kinase activity"/>
    <property type="evidence" value="ECO:0007669"/>
    <property type="project" value="InterPro"/>
</dbReference>
<organism evidence="3 4">
    <name type="scientific">Coemansia aciculifera</name>
    <dbReference type="NCBI Taxonomy" id="417176"/>
    <lineage>
        <taxon>Eukaryota</taxon>
        <taxon>Fungi</taxon>
        <taxon>Fungi incertae sedis</taxon>
        <taxon>Zoopagomycota</taxon>
        <taxon>Kickxellomycotina</taxon>
        <taxon>Kickxellomycetes</taxon>
        <taxon>Kickxellales</taxon>
        <taxon>Kickxellaceae</taxon>
        <taxon>Coemansia</taxon>
    </lineage>
</organism>